<dbReference type="PANTHER" id="PTHR11655">
    <property type="entry name" value="60S/50S RIBOSOMAL PROTEIN L6/L9"/>
    <property type="match status" value="1"/>
</dbReference>
<comment type="caution">
    <text evidence="9">The sequence shown here is derived from an EMBL/GenBank/DDBJ whole genome shotgun (WGS) entry which is preliminary data.</text>
</comment>
<proteinExistence type="inferred from homology"/>
<dbReference type="PIRSF" id="PIRSF002162">
    <property type="entry name" value="Ribosomal_L6"/>
    <property type="match status" value="1"/>
</dbReference>
<evidence type="ECO:0000313" key="9">
    <source>
        <dbReference type="EMBL" id="PIU16210.1"/>
    </source>
</evidence>
<dbReference type="GO" id="GO:0002181">
    <property type="term" value="P:cytoplasmic translation"/>
    <property type="evidence" value="ECO:0007669"/>
    <property type="project" value="TreeGrafter"/>
</dbReference>
<reference evidence="10" key="1">
    <citation type="submission" date="2017-09" db="EMBL/GenBank/DDBJ databases">
        <title>Depth-based differentiation of microbial function through sediment-hosted aquifers and enrichment of novel symbionts in the deep terrestrial subsurface.</title>
        <authorList>
            <person name="Probst A.J."/>
            <person name="Ladd B."/>
            <person name="Jarett J.K."/>
            <person name="Geller-Mcgrath D.E."/>
            <person name="Sieber C.M.K."/>
            <person name="Emerson J.B."/>
            <person name="Anantharaman K."/>
            <person name="Thomas B.C."/>
            <person name="Malmstrom R."/>
            <person name="Stieglmeier M."/>
            <person name="Klingl A."/>
            <person name="Woyke T."/>
            <person name="Ryan C.M."/>
            <person name="Banfield J.F."/>
        </authorList>
    </citation>
    <scope>NUCLEOTIDE SEQUENCE [LARGE SCALE GENOMIC DNA]</scope>
</reference>
<evidence type="ECO:0000313" key="10">
    <source>
        <dbReference type="Proteomes" id="UP000229784"/>
    </source>
</evidence>
<evidence type="ECO:0000259" key="8">
    <source>
        <dbReference type="Pfam" id="PF00347"/>
    </source>
</evidence>
<evidence type="ECO:0000256" key="2">
    <source>
        <dbReference type="ARBA" id="ARBA00022884"/>
    </source>
</evidence>
<evidence type="ECO:0000256" key="5">
    <source>
        <dbReference type="HAMAP-Rule" id="MF_01365"/>
    </source>
</evidence>
<organism evidence="9 10">
    <name type="scientific">bacterium (Candidatus Gribaldobacteria) CG08_land_8_20_14_0_20_39_15</name>
    <dbReference type="NCBI Taxonomy" id="2014273"/>
    <lineage>
        <taxon>Bacteria</taxon>
        <taxon>Candidatus Gribaldobacteria</taxon>
    </lineage>
</organism>
<accession>A0A2M6XUY8</accession>
<dbReference type="FunFam" id="3.90.930.12:FF:000002">
    <property type="entry name" value="50S ribosomal protein L6"/>
    <property type="match status" value="1"/>
</dbReference>
<keyword evidence="4 5" id="KW-0687">Ribonucleoprotein</keyword>
<dbReference type="InterPro" id="IPR019906">
    <property type="entry name" value="Ribosomal_uL6_bac-type"/>
</dbReference>
<feature type="domain" description="Large ribosomal subunit protein uL6 alpha-beta" evidence="8">
    <location>
        <begin position="90"/>
        <end position="164"/>
    </location>
</feature>
<dbReference type="GO" id="GO:0022625">
    <property type="term" value="C:cytosolic large ribosomal subunit"/>
    <property type="evidence" value="ECO:0007669"/>
    <property type="project" value="UniProtKB-UniRule"/>
</dbReference>
<evidence type="ECO:0000256" key="3">
    <source>
        <dbReference type="ARBA" id="ARBA00022980"/>
    </source>
</evidence>
<dbReference type="InterPro" id="IPR036789">
    <property type="entry name" value="Ribosomal_uL6-like_a/b-dom_sf"/>
</dbReference>
<dbReference type="EMBL" id="PEXQ01000020">
    <property type="protein sequence ID" value="PIU16210.1"/>
    <property type="molecule type" value="Genomic_DNA"/>
</dbReference>
<name>A0A2M6XUY8_9BACT</name>
<dbReference type="SUPFAM" id="SSF56053">
    <property type="entry name" value="Ribosomal protein L6"/>
    <property type="match status" value="2"/>
</dbReference>
<dbReference type="GO" id="GO:0019843">
    <property type="term" value="F:rRNA binding"/>
    <property type="evidence" value="ECO:0007669"/>
    <property type="project" value="UniProtKB-UniRule"/>
</dbReference>
<dbReference type="GO" id="GO:0003735">
    <property type="term" value="F:structural constituent of ribosome"/>
    <property type="evidence" value="ECO:0007669"/>
    <property type="project" value="UniProtKB-UniRule"/>
</dbReference>
<comment type="similarity">
    <text evidence="5 6">Belongs to the universal ribosomal protein uL6 family.</text>
</comment>
<dbReference type="Proteomes" id="UP000229784">
    <property type="component" value="Unassembled WGS sequence"/>
</dbReference>
<keyword evidence="3 5" id="KW-0689">Ribosomal protein</keyword>
<protein>
    <recommendedName>
        <fullName evidence="5">Large ribosomal subunit protein uL6</fullName>
    </recommendedName>
</protein>
<dbReference type="Pfam" id="PF00347">
    <property type="entry name" value="Ribosomal_L6"/>
    <property type="match status" value="2"/>
</dbReference>
<dbReference type="PROSITE" id="PS00525">
    <property type="entry name" value="RIBOSOMAL_L6_1"/>
    <property type="match status" value="1"/>
</dbReference>
<keyword evidence="2 5" id="KW-0694">RNA-binding</keyword>
<evidence type="ECO:0000256" key="1">
    <source>
        <dbReference type="ARBA" id="ARBA00022730"/>
    </source>
</evidence>
<sequence length="181" mass="20103">MSRIGKKPIDIPQGVEIKIENKKAAIKGPKGTITQDIPEEILVEQKDNQILVSQCRESKKSRQLWGLIRALLQNNVQGVSAGFEKKLEMVGIGYKAILSDSQTLKIEAGFSHPVIIIVPEDLTITVEKNIITVAGFNKQKVGEFAAKIRDVRVPEPYKGKGIRYQGEKVRRKEGKKAATTK</sequence>
<dbReference type="InterPro" id="IPR000702">
    <property type="entry name" value="Ribosomal_uL6-like"/>
</dbReference>
<dbReference type="InterPro" id="IPR002358">
    <property type="entry name" value="Ribosomal_uL6_CS"/>
</dbReference>
<dbReference type="PRINTS" id="PR00059">
    <property type="entry name" value="RIBOSOMALL6"/>
</dbReference>
<dbReference type="Gene3D" id="3.90.930.12">
    <property type="entry name" value="Ribosomal protein L6, alpha-beta domain"/>
    <property type="match status" value="2"/>
</dbReference>
<dbReference type="HAMAP" id="MF_01365_B">
    <property type="entry name" value="Ribosomal_uL6_B"/>
    <property type="match status" value="1"/>
</dbReference>
<comment type="subunit">
    <text evidence="5">Part of the 50S ribosomal subunit.</text>
</comment>
<dbReference type="PANTHER" id="PTHR11655:SF14">
    <property type="entry name" value="LARGE RIBOSOMAL SUBUNIT PROTEIN UL6M"/>
    <property type="match status" value="1"/>
</dbReference>
<gene>
    <name evidence="5" type="primary">rplF</name>
    <name evidence="9" type="ORF">COT20_00860</name>
</gene>
<evidence type="ECO:0000256" key="7">
    <source>
        <dbReference type="RuleBase" id="RU003870"/>
    </source>
</evidence>
<dbReference type="AlphaFoldDB" id="A0A2M6XUY8"/>
<feature type="domain" description="Large ribosomal subunit protein uL6 alpha-beta" evidence="8">
    <location>
        <begin position="11"/>
        <end position="82"/>
    </location>
</feature>
<evidence type="ECO:0000256" key="4">
    <source>
        <dbReference type="ARBA" id="ARBA00023274"/>
    </source>
</evidence>
<dbReference type="NCBIfam" id="TIGR03654">
    <property type="entry name" value="L6_bact"/>
    <property type="match status" value="1"/>
</dbReference>
<evidence type="ECO:0000256" key="6">
    <source>
        <dbReference type="RuleBase" id="RU003869"/>
    </source>
</evidence>
<comment type="function">
    <text evidence="5 7">This protein binds to the 23S rRNA, and is important in its secondary structure. It is located near the subunit interface in the base of the L7/L12 stalk, and near the tRNA binding site of the peptidyltransferase center.</text>
</comment>
<keyword evidence="1 5" id="KW-0699">rRNA-binding</keyword>
<dbReference type="InterPro" id="IPR020040">
    <property type="entry name" value="Ribosomal_uL6_a/b-dom"/>
</dbReference>